<dbReference type="KEGG" id="htq:FRZ44_48780"/>
<protein>
    <submittedName>
        <fullName evidence="1">Uncharacterized protein</fullName>
    </submittedName>
</protein>
<dbReference type="OrthoDB" id="7375848at2"/>
<accession>A0A5J6MQ78</accession>
<organism evidence="1 2">
    <name type="scientific">Hypericibacter terrae</name>
    <dbReference type="NCBI Taxonomy" id="2602015"/>
    <lineage>
        <taxon>Bacteria</taxon>
        <taxon>Pseudomonadati</taxon>
        <taxon>Pseudomonadota</taxon>
        <taxon>Alphaproteobacteria</taxon>
        <taxon>Rhodospirillales</taxon>
        <taxon>Dongiaceae</taxon>
        <taxon>Hypericibacter</taxon>
    </lineage>
</organism>
<gene>
    <name evidence="1" type="ORF">FRZ44_48780</name>
</gene>
<keyword evidence="2" id="KW-1185">Reference proteome</keyword>
<name>A0A5J6MQ78_9PROT</name>
<evidence type="ECO:0000313" key="2">
    <source>
        <dbReference type="Proteomes" id="UP000326202"/>
    </source>
</evidence>
<dbReference type="EMBL" id="CP042906">
    <property type="protein sequence ID" value="QEX19563.1"/>
    <property type="molecule type" value="Genomic_DNA"/>
</dbReference>
<reference evidence="1 2" key="1">
    <citation type="submission" date="2019-08" db="EMBL/GenBank/DDBJ databases">
        <title>Hyperibacter terrae gen. nov., sp. nov. and Hyperibacter viscosus sp. nov., two new members in the family Rhodospirillaceae isolated from the rhizosphere of Hypericum perforatum.</title>
        <authorList>
            <person name="Noviana Z."/>
        </authorList>
    </citation>
    <scope>NUCLEOTIDE SEQUENCE [LARGE SCALE GENOMIC DNA]</scope>
    <source>
        <strain evidence="1 2">R5913</strain>
    </source>
</reference>
<dbReference type="AlphaFoldDB" id="A0A5J6MQ78"/>
<dbReference type="RefSeq" id="WP_151179621.1">
    <property type="nucleotide sequence ID" value="NZ_CP042906.1"/>
</dbReference>
<dbReference type="Proteomes" id="UP000326202">
    <property type="component" value="Chromosome"/>
</dbReference>
<evidence type="ECO:0000313" key="1">
    <source>
        <dbReference type="EMBL" id="QEX19563.1"/>
    </source>
</evidence>
<proteinExistence type="predicted"/>
<sequence length="228" mass="24613">MHKLQPPALLRFLILTLATFLFLVSGGYAEEIQVGSKTLSIVPPEGYCVLDHNNPADALVMDTVQKAQAGHGLVLMHFVLCTELDDWHAGRAPGYSHYGNTSVQLQDGTPHTFRISLPEFIAEMQKHMPEIDMAEIEREVNGKVEGIELSGSQVLGVIGKDSNALYVGLASAVEVEGQQTLLAGVTSFTLLGSFIANTNLTAPAEPGAHERLLVAQKAYLAELVRLNP</sequence>